<dbReference type="RefSeq" id="WP_122904506.1">
    <property type="nucleotide sequence ID" value="NZ_RHHS01000020.1"/>
</dbReference>
<organism evidence="1 2">
    <name type="scientific">Brevibacillus gelatini</name>
    <dbReference type="NCBI Taxonomy" id="1655277"/>
    <lineage>
        <taxon>Bacteria</taxon>
        <taxon>Bacillati</taxon>
        <taxon>Bacillota</taxon>
        <taxon>Bacilli</taxon>
        <taxon>Bacillales</taxon>
        <taxon>Paenibacillaceae</taxon>
        <taxon>Brevibacillus</taxon>
    </lineage>
</organism>
<gene>
    <name evidence="1" type="ORF">EDM57_09365</name>
</gene>
<dbReference type="EMBL" id="RHHS01000020">
    <property type="protein sequence ID" value="RNB57915.1"/>
    <property type="molecule type" value="Genomic_DNA"/>
</dbReference>
<proteinExistence type="predicted"/>
<protein>
    <submittedName>
        <fullName evidence="1">Uncharacterized protein</fullName>
    </submittedName>
</protein>
<dbReference type="Proteomes" id="UP000268829">
    <property type="component" value="Unassembled WGS sequence"/>
</dbReference>
<reference evidence="1 2" key="1">
    <citation type="submission" date="2018-10" db="EMBL/GenBank/DDBJ databases">
        <title>Phylogenomics of Brevibacillus.</title>
        <authorList>
            <person name="Dunlap C."/>
        </authorList>
    </citation>
    <scope>NUCLEOTIDE SEQUENCE [LARGE SCALE GENOMIC DNA]</scope>
    <source>
        <strain evidence="1 2">DSM 100115</strain>
    </source>
</reference>
<comment type="caution">
    <text evidence="1">The sequence shown here is derived from an EMBL/GenBank/DDBJ whole genome shotgun (WGS) entry which is preliminary data.</text>
</comment>
<evidence type="ECO:0000313" key="2">
    <source>
        <dbReference type="Proteomes" id="UP000268829"/>
    </source>
</evidence>
<evidence type="ECO:0000313" key="1">
    <source>
        <dbReference type="EMBL" id="RNB57915.1"/>
    </source>
</evidence>
<name>A0A3M8B510_9BACL</name>
<accession>A0A3M8B510</accession>
<sequence>MSNVLTSLDSMDVRSRIIGAIFIVFKKPEAIAQFVDESTGTTYVVTYNRKILKISVGNGDYQQFDNLLVFLTSQIGPPDKIYTKESRLDPGQMISYMEWLNK</sequence>
<dbReference type="AlphaFoldDB" id="A0A3M8B510"/>
<keyword evidence="2" id="KW-1185">Reference proteome</keyword>